<evidence type="ECO:0000256" key="6">
    <source>
        <dbReference type="ARBA" id="ARBA00022777"/>
    </source>
</evidence>
<sequence>MVKEKIIAIDLGGTSAKLALVSTTGSIIYQWALPTDSSEEGLYIVPNLIQSIQSELKSRNESINEFLGIGFGTPGTVQENGSVVGAYNLGWQRAHPVKEYFDQAFDIPFYIENDANVAALGEQWQGAGKGFQDVGMLTLGTGVGGGIVMNGKIITGSTGSAGEIGHITVDFTDDFLCTCGKHGCLESVASATGILNLAHHLATYYEGNSRLYQATIKDERLNAKMIIDAAKNGDDFARVVFEHFCRYLGLACSHLANILNPSVIVIGGGVSQAGDFLLNQILSEFEHFVFAPIRNKTKIQLAQLGNDAGVIGAASLVIQ</sequence>
<dbReference type="Proteomes" id="UP000721415">
    <property type="component" value="Unassembled WGS sequence"/>
</dbReference>
<evidence type="ECO:0000256" key="2">
    <source>
        <dbReference type="ARBA" id="ARBA00012323"/>
    </source>
</evidence>
<dbReference type="PANTHER" id="PTHR18964:SF149">
    <property type="entry name" value="BIFUNCTIONAL UDP-N-ACETYLGLUCOSAMINE 2-EPIMERASE_N-ACETYLMANNOSAMINE KINASE"/>
    <property type="match status" value="1"/>
</dbReference>
<dbReference type="InterPro" id="IPR043129">
    <property type="entry name" value="ATPase_NBD"/>
</dbReference>
<evidence type="ECO:0000313" key="9">
    <source>
        <dbReference type="EMBL" id="MBG9985868.1"/>
    </source>
</evidence>
<reference evidence="9 10" key="1">
    <citation type="submission" date="2020-07" db="EMBL/GenBank/DDBJ databases">
        <title>Facklamia lactis sp. nov., isolated from raw milk.</title>
        <authorList>
            <person name="Doll E.V."/>
            <person name="Huptas C."/>
            <person name="Staib L."/>
            <person name="Wenning M."/>
            <person name="Scherer S."/>
        </authorList>
    </citation>
    <scope>NUCLEOTIDE SEQUENCE [LARGE SCALE GENOMIC DNA]</scope>
    <source>
        <strain evidence="9 10">DSM 111018</strain>
    </source>
</reference>
<evidence type="ECO:0000256" key="5">
    <source>
        <dbReference type="ARBA" id="ARBA00022741"/>
    </source>
</evidence>
<dbReference type="RefSeq" id="WP_197114639.1">
    <property type="nucleotide sequence ID" value="NZ_JACBXQ010000002.1"/>
</dbReference>
<protein>
    <recommendedName>
        <fullName evidence="3">Glucokinase</fullName>
        <ecNumber evidence="2">2.7.1.2</ecNumber>
    </recommendedName>
    <alternativeName>
        <fullName evidence="8">Glucose kinase</fullName>
    </alternativeName>
</protein>
<dbReference type="PROSITE" id="PS01125">
    <property type="entry name" value="ROK"/>
    <property type="match status" value="1"/>
</dbReference>
<organism evidence="9 10">
    <name type="scientific">Facklamia lactis</name>
    <dbReference type="NCBI Taxonomy" id="2749967"/>
    <lineage>
        <taxon>Bacteria</taxon>
        <taxon>Bacillati</taxon>
        <taxon>Bacillota</taxon>
        <taxon>Bacilli</taxon>
        <taxon>Lactobacillales</taxon>
        <taxon>Aerococcaceae</taxon>
        <taxon>Facklamia</taxon>
    </lineage>
</organism>
<dbReference type="PANTHER" id="PTHR18964">
    <property type="entry name" value="ROK (REPRESSOR, ORF, KINASE) FAMILY"/>
    <property type="match status" value="1"/>
</dbReference>
<name>A0ABS0LP49_9LACT</name>
<dbReference type="Gene3D" id="3.30.420.40">
    <property type="match status" value="2"/>
</dbReference>
<evidence type="ECO:0000313" key="10">
    <source>
        <dbReference type="Proteomes" id="UP000721415"/>
    </source>
</evidence>
<comment type="similarity">
    <text evidence="1">Belongs to the ROK (NagC/XylR) family.</text>
</comment>
<accession>A0ABS0LP49</accession>
<dbReference type="EMBL" id="JACBXQ010000002">
    <property type="protein sequence ID" value="MBG9985868.1"/>
    <property type="molecule type" value="Genomic_DNA"/>
</dbReference>
<keyword evidence="7" id="KW-0067">ATP-binding</keyword>
<proteinExistence type="inferred from homology"/>
<keyword evidence="4 9" id="KW-0808">Transferase</keyword>
<gene>
    <name evidence="9" type="ORF">HZY91_03050</name>
</gene>
<dbReference type="SUPFAM" id="SSF53067">
    <property type="entry name" value="Actin-like ATPase domain"/>
    <property type="match status" value="1"/>
</dbReference>
<dbReference type="InterPro" id="IPR049874">
    <property type="entry name" value="ROK_cs"/>
</dbReference>
<dbReference type="InterPro" id="IPR004654">
    <property type="entry name" value="ROK_glcA"/>
</dbReference>
<dbReference type="Pfam" id="PF00480">
    <property type="entry name" value="ROK"/>
    <property type="match status" value="1"/>
</dbReference>
<keyword evidence="10" id="KW-1185">Reference proteome</keyword>
<keyword evidence="6" id="KW-0418">Kinase</keyword>
<evidence type="ECO:0000256" key="4">
    <source>
        <dbReference type="ARBA" id="ARBA00022679"/>
    </source>
</evidence>
<dbReference type="GO" id="GO:0004340">
    <property type="term" value="F:glucokinase activity"/>
    <property type="evidence" value="ECO:0007669"/>
    <property type="project" value="UniProtKB-EC"/>
</dbReference>
<evidence type="ECO:0000256" key="8">
    <source>
        <dbReference type="ARBA" id="ARBA00032386"/>
    </source>
</evidence>
<keyword evidence="5" id="KW-0547">Nucleotide-binding</keyword>
<evidence type="ECO:0000256" key="1">
    <source>
        <dbReference type="ARBA" id="ARBA00006479"/>
    </source>
</evidence>
<dbReference type="InterPro" id="IPR000600">
    <property type="entry name" value="ROK"/>
</dbReference>
<evidence type="ECO:0000256" key="7">
    <source>
        <dbReference type="ARBA" id="ARBA00022840"/>
    </source>
</evidence>
<dbReference type="EC" id="2.7.1.2" evidence="2"/>
<dbReference type="NCBIfam" id="TIGR00744">
    <property type="entry name" value="ROK_glcA_fam"/>
    <property type="match status" value="1"/>
</dbReference>
<comment type="caution">
    <text evidence="9">The sequence shown here is derived from an EMBL/GenBank/DDBJ whole genome shotgun (WGS) entry which is preliminary data.</text>
</comment>
<evidence type="ECO:0000256" key="3">
    <source>
        <dbReference type="ARBA" id="ARBA00014701"/>
    </source>
</evidence>